<dbReference type="Pfam" id="PF01262">
    <property type="entry name" value="AlaDh_PNT_C"/>
    <property type="match status" value="1"/>
</dbReference>
<comment type="caution">
    <text evidence="12">The sequence shown here is derived from an EMBL/GenBank/DDBJ whole genome shotgun (WGS) entry which is preliminary data.</text>
</comment>
<feature type="active site" description="Proton donor/acceptor" evidence="7">
    <location>
        <position position="269"/>
    </location>
</feature>
<dbReference type="SUPFAM" id="SSF52283">
    <property type="entry name" value="Formate/glycerate dehydrogenase catalytic domain-like"/>
    <property type="match status" value="1"/>
</dbReference>
<dbReference type="Pfam" id="PF05222">
    <property type="entry name" value="AlaDh_PNT_N"/>
    <property type="match status" value="1"/>
</dbReference>
<dbReference type="AlphaFoldDB" id="A0A511WNX2"/>
<name>A0A511WNX2_9BACI</name>
<keyword evidence="13" id="KW-1185">Reference proteome</keyword>
<comment type="catalytic activity">
    <reaction evidence="6">
        <text>L-alanine + NAD(+) + H2O = pyruvate + NH4(+) + NADH + H(+)</text>
        <dbReference type="Rhea" id="RHEA:18405"/>
        <dbReference type="ChEBI" id="CHEBI:15361"/>
        <dbReference type="ChEBI" id="CHEBI:15377"/>
        <dbReference type="ChEBI" id="CHEBI:15378"/>
        <dbReference type="ChEBI" id="CHEBI:28938"/>
        <dbReference type="ChEBI" id="CHEBI:57540"/>
        <dbReference type="ChEBI" id="CHEBI:57945"/>
        <dbReference type="ChEBI" id="CHEBI:57972"/>
        <dbReference type="EC" id="1.4.1.1"/>
    </reaction>
</comment>
<dbReference type="FunFam" id="3.40.50.720:FF:000049">
    <property type="entry name" value="Alanine dehydrogenase"/>
    <property type="match status" value="1"/>
</dbReference>
<dbReference type="SMART" id="SM01002">
    <property type="entry name" value="AlaDh_PNT_C"/>
    <property type="match status" value="1"/>
</dbReference>
<dbReference type="EMBL" id="BJYD01000006">
    <property type="protein sequence ID" value="GEN52846.1"/>
    <property type="molecule type" value="Genomic_DNA"/>
</dbReference>
<dbReference type="UniPathway" id="UPA00527">
    <property type="reaction ID" value="UER00585"/>
</dbReference>
<evidence type="ECO:0000256" key="2">
    <source>
        <dbReference type="ARBA" id="ARBA00005689"/>
    </source>
</evidence>
<dbReference type="GO" id="GO:0000286">
    <property type="term" value="F:alanine dehydrogenase activity"/>
    <property type="evidence" value="ECO:0007669"/>
    <property type="project" value="UniProtKB-UniRule"/>
</dbReference>
<dbReference type="PIRSF" id="PIRSF000183">
    <property type="entry name" value="Alanine_dh"/>
    <property type="match status" value="1"/>
</dbReference>
<dbReference type="InterPro" id="IPR007886">
    <property type="entry name" value="AlaDH/PNT_N"/>
</dbReference>
<dbReference type="InterPro" id="IPR008143">
    <property type="entry name" value="Ala_DH/PNT_CS2"/>
</dbReference>
<keyword evidence="4 6" id="KW-0560">Oxidoreductase</keyword>
<feature type="binding site" evidence="9">
    <location>
        <position position="133"/>
    </location>
    <ligand>
        <name>NAD(+)</name>
        <dbReference type="ChEBI" id="CHEBI:57540"/>
    </ligand>
</feature>
<dbReference type="EC" id="1.4.1.1" evidence="3 6"/>
<evidence type="ECO:0000256" key="9">
    <source>
        <dbReference type="PIRSR" id="PIRSR000183-3"/>
    </source>
</evidence>
<dbReference type="CDD" id="cd05305">
    <property type="entry name" value="L-AlaDH"/>
    <property type="match status" value="1"/>
</dbReference>
<evidence type="ECO:0000256" key="3">
    <source>
        <dbReference type="ARBA" id="ARBA00012897"/>
    </source>
</evidence>
<comment type="similarity">
    <text evidence="2 6">Belongs to the AlaDH/PNT family.</text>
</comment>
<dbReference type="RefSeq" id="WP_146813990.1">
    <property type="nucleotide sequence ID" value="NZ_BJYD01000006.1"/>
</dbReference>
<evidence type="ECO:0000313" key="13">
    <source>
        <dbReference type="Proteomes" id="UP000321886"/>
    </source>
</evidence>
<protein>
    <recommendedName>
        <fullName evidence="3 6">Alanine dehydrogenase</fullName>
        <ecNumber evidence="3 6">1.4.1.1</ecNumber>
    </recommendedName>
</protein>
<dbReference type="PANTHER" id="PTHR42795">
    <property type="entry name" value="ALANINE DEHYDROGENASE"/>
    <property type="match status" value="1"/>
</dbReference>
<proteinExistence type="inferred from homology"/>
<feature type="domain" description="Alanine dehydrogenase/pyridine nucleotide transhydrogenase N-terminal" evidence="11">
    <location>
        <begin position="4"/>
        <end position="136"/>
    </location>
</feature>
<evidence type="ECO:0000256" key="4">
    <source>
        <dbReference type="ARBA" id="ARBA00023002"/>
    </source>
</evidence>
<feature type="binding site" evidence="9">
    <location>
        <position position="219"/>
    </location>
    <ligand>
        <name>NAD(+)</name>
        <dbReference type="ChEBI" id="CHEBI:57540"/>
    </ligand>
</feature>
<dbReference type="Proteomes" id="UP000321886">
    <property type="component" value="Unassembled WGS sequence"/>
</dbReference>
<feature type="binding site" evidence="9">
    <location>
        <position position="202"/>
    </location>
    <ligand>
        <name>NAD(+)</name>
        <dbReference type="ChEBI" id="CHEBI:57540"/>
    </ligand>
</feature>
<evidence type="ECO:0000256" key="1">
    <source>
        <dbReference type="ARBA" id="ARBA00005206"/>
    </source>
</evidence>
<keyword evidence="9" id="KW-0547">Nucleotide-binding</keyword>
<keyword evidence="5 6" id="KW-0520">NAD</keyword>
<dbReference type="SUPFAM" id="SSF51735">
    <property type="entry name" value="NAD(P)-binding Rossmann-fold domains"/>
    <property type="match status" value="1"/>
</dbReference>
<comment type="pathway">
    <text evidence="1">Amino-acid degradation; L-alanine degradation via dehydrogenase pathway; NH(3) and pyruvate from L-alanine: step 1/1.</text>
</comment>
<evidence type="ECO:0000259" key="10">
    <source>
        <dbReference type="SMART" id="SM01002"/>
    </source>
</evidence>
<accession>A0A511WNX2</accession>
<evidence type="ECO:0000256" key="5">
    <source>
        <dbReference type="ARBA" id="ARBA00023027"/>
    </source>
</evidence>
<feature type="domain" description="Alanine dehydrogenase/pyridine nucleotide transhydrogenase NAD(H)-binding" evidence="10">
    <location>
        <begin position="148"/>
        <end position="297"/>
    </location>
</feature>
<dbReference type="NCBIfam" id="TIGR00518">
    <property type="entry name" value="alaDH"/>
    <property type="match status" value="1"/>
</dbReference>
<gene>
    <name evidence="12" type="ORF">HFA01_11080</name>
</gene>
<evidence type="ECO:0000259" key="11">
    <source>
        <dbReference type="SMART" id="SM01003"/>
    </source>
</evidence>
<dbReference type="SMART" id="SM01003">
    <property type="entry name" value="AlaDh_PNT_N"/>
    <property type="match status" value="1"/>
</dbReference>
<dbReference type="InterPro" id="IPR036291">
    <property type="entry name" value="NAD(P)-bd_dom_sf"/>
</dbReference>
<feature type="binding site" evidence="9">
    <location>
        <begin position="238"/>
        <end position="239"/>
    </location>
    <ligand>
        <name>NAD(+)</name>
        <dbReference type="ChEBI" id="CHEBI:57540"/>
    </ligand>
</feature>
<dbReference type="PROSITE" id="PS00837">
    <property type="entry name" value="ALADH_PNT_2"/>
    <property type="match status" value="1"/>
</dbReference>
<evidence type="ECO:0000256" key="8">
    <source>
        <dbReference type="PIRSR" id="PIRSR000183-2"/>
    </source>
</evidence>
<dbReference type="InterPro" id="IPR008141">
    <property type="entry name" value="Ala_DH"/>
</dbReference>
<dbReference type="GO" id="GO:0000166">
    <property type="term" value="F:nucleotide binding"/>
    <property type="evidence" value="ECO:0007669"/>
    <property type="project" value="UniProtKB-KW"/>
</dbReference>
<feature type="binding site" evidence="8">
    <location>
        <position position="15"/>
    </location>
    <ligand>
        <name>substrate</name>
    </ligand>
</feature>
<feature type="binding site" evidence="9">
    <location>
        <begin position="298"/>
        <end position="301"/>
    </location>
    <ligand>
        <name>NAD(+)</name>
        <dbReference type="ChEBI" id="CHEBI:57540"/>
    </ligand>
</feature>
<evidence type="ECO:0000256" key="6">
    <source>
        <dbReference type="PIRNR" id="PIRNR000183"/>
    </source>
</evidence>
<dbReference type="InterPro" id="IPR007698">
    <property type="entry name" value="AlaDH/PNT_NAD(H)-bd"/>
</dbReference>
<feature type="binding site" evidence="9">
    <location>
        <begin position="266"/>
        <end position="269"/>
    </location>
    <ligand>
        <name>NAD(+)</name>
        <dbReference type="ChEBI" id="CHEBI:57540"/>
    </ligand>
</feature>
<feature type="binding site" evidence="9">
    <location>
        <position position="197"/>
    </location>
    <ligand>
        <name>NAD(+)</name>
        <dbReference type="ChEBI" id="CHEBI:57540"/>
    </ligand>
</feature>
<feature type="binding site" evidence="8">
    <location>
        <position position="74"/>
    </location>
    <ligand>
        <name>substrate</name>
    </ligand>
</feature>
<dbReference type="Gene3D" id="3.40.50.720">
    <property type="entry name" value="NAD(P)-binding Rossmann-like Domain"/>
    <property type="match status" value="2"/>
</dbReference>
<evidence type="ECO:0000256" key="7">
    <source>
        <dbReference type="PIRSR" id="PIRSR000183-1"/>
    </source>
</evidence>
<dbReference type="PANTHER" id="PTHR42795:SF1">
    <property type="entry name" value="ALANINE DEHYDROGENASE"/>
    <property type="match status" value="1"/>
</dbReference>
<organism evidence="12 13">
    <name type="scientific">Halobacillus faecis</name>
    <dbReference type="NCBI Taxonomy" id="360184"/>
    <lineage>
        <taxon>Bacteria</taxon>
        <taxon>Bacillati</taxon>
        <taxon>Bacillota</taxon>
        <taxon>Bacilli</taxon>
        <taxon>Bacillales</taxon>
        <taxon>Bacillaceae</taxon>
        <taxon>Halobacillus</taxon>
    </lineage>
</organism>
<feature type="active site" description="Proton donor/acceptor" evidence="7">
    <location>
        <position position="95"/>
    </location>
</feature>
<sequence length="377" mass="40112">MRIGIPKEIKNSENRVAITPAGAVNLINEGHEVYLESKAGDRSGFSDQQYEEVGVKIVGTAAEAWAQQMVLKVKEPLAEEYRYFYEGLILFTYLHLAADEELTKALAEKKVVAIAYETVQAENGSLPLLTPMSEVAGRMATQKGAQYLERTHGGKGILLGGVPGVKRGKVTIIGGGVVGTNAAKIAIGLGADVTMIDLSPDRLRQLDDLFGSSINTLMSNPLNLSEAVKESDLVIGAVLIPGAKAPKLVTEDMVKSMTRGSVIVDVAVDQGGIVETVDHVTTHDDPTYVKHGVVHYAVGNMPGAVPQTSTLALTNVTVPYAIQIANKGFQKACIENSALLKGVNVVNGSVTYREVAEAHGLDYMEVEKALGPKSFVS</sequence>
<dbReference type="GO" id="GO:0042853">
    <property type="term" value="P:L-alanine catabolic process"/>
    <property type="evidence" value="ECO:0007669"/>
    <property type="project" value="UniProtKB-UniPathway"/>
</dbReference>
<dbReference type="OrthoDB" id="9804592at2"/>
<evidence type="ECO:0000313" key="12">
    <source>
        <dbReference type="EMBL" id="GEN52846.1"/>
    </source>
</evidence>
<dbReference type="GO" id="GO:0005886">
    <property type="term" value="C:plasma membrane"/>
    <property type="evidence" value="ECO:0007669"/>
    <property type="project" value="TreeGrafter"/>
</dbReference>
<reference evidence="12 13" key="1">
    <citation type="submission" date="2019-07" db="EMBL/GenBank/DDBJ databases">
        <title>Whole genome shotgun sequence of Halobacillus faecis NBRC 103569.</title>
        <authorList>
            <person name="Hosoyama A."/>
            <person name="Uohara A."/>
            <person name="Ohji S."/>
            <person name="Ichikawa N."/>
        </authorList>
    </citation>
    <scope>NUCLEOTIDE SEQUENCE [LARGE SCALE GENOMIC DNA]</scope>
    <source>
        <strain evidence="12 13">NBRC 103569</strain>
    </source>
</reference>